<evidence type="ECO:0000256" key="1">
    <source>
        <dbReference type="ARBA" id="ARBA00004123"/>
    </source>
</evidence>
<dbReference type="GO" id="GO:0000981">
    <property type="term" value="F:DNA-binding transcription factor activity, RNA polymerase II-specific"/>
    <property type="evidence" value="ECO:0007669"/>
    <property type="project" value="TreeGrafter"/>
</dbReference>
<feature type="region of interest" description="Disordered" evidence="5">
    <location>
        <begin position="26"/>
        <end position="45"/>
    </location>
</feature>
<dbReference type="SMART" id="SM00353">
    <property type="entry name" value="HLH"/>
    <property type="match status" value="1"/>
</dbReference>
<evidence type="ECO:0000256" key="2">
    <source>
        <dbReference type="ARBA" id="ARBA00022902"/>
    </source>
</evidence>
<keyword evidence="3" id="KW-0238">DNA-binding</keyword>
<keyword evidence="4" id="KW-0539">Nucleus</keyword>
<evidence type="ECO:0000313" key="9">
    <source>
        <dbReference type="Proteomes" id="UP000694388"/>
    </source>
</evidence>
<feature type="chain" id="PRO_5034648570" evidence="6">
    <location>
        <begin position="29"/>
        <end position="145"/>
    </location>
</feature>
<dbReference type="SUPFAM" id="SSF47459">
    <property type="entry name" value="HLH, helix-loop-helix DNA-binding domain"/>
    <property type="match status" value="1"/>
</dbReference>
<dbReference type="PANTHER" id="PTHR23349:SF108">
    <property type="entry name" value="BHLH DOMAIN-CONTAINING PROTEIN"/>
    <property type="match status" value="1"/>
</dbReference>
<dbReference type="GeneTree" id="ENSGT00940000163041"/>
<dbReference type="GO" id="GO:0005634">
    <property type="term" value="C:nucleus"/>
    <property type="evidence" value="ECO:0007669"/>
    <property type="project" value="UniProtKB-SubCell"/>
</dbReference>
<name>A0A8C4QZK7_EPTBU</name>
<comment type="subcellular location">
    <subcellularLocation>
        <location evidence="1">Nucleus</location>
    </subcellularLocation>
</comment>
<evidence type="ECO:0000256" key="3">
    <source>
        <dbReference type="ARBA" id="ARBA00023125"/>
    </source>
</evidence>
<keyword evidence="6" id="KW-0732">Signal</keyword>
<evidence type="ECO:0000256" key="4">
    <source>
        <dbReference type="ARBA" id="ARBA00023242"/>
    </source>
</evidence>
<evidence type="ECO:0000256" key="5">
    <source>
        <dbReference type="SAM" id="MobiDB-lite"/>
    </source>
</evidence>
<dbReference type="InterPro" id="IPR050283">
    <property type="entry name" value="E-box_TF_Regulators"/>
</dbReference>
<feature type="compositionally biased region" description="Low complexity" evidence="5">
    <location>
        <begin position="26"/>
        <end position="39"/>
    </location>
</feature>
<dbReference type="InterPro" id="IPR036638">
    <property type="entry name" value="HLH_DNA-bd_sf"/>
</dbReference>
<dbReference type="GO" id="GO:0046983">
    <property type="term" value="F:protein dimerization activity"/>
    <property type="evidence" value="ECO:0007669"/>
    <property type="project" value="InterPro"/>
</dbReference>
<feature type="domain" description="BHLH" evidence="7">
    <location>
        <begin position="65"/>
        <end position="117"/>
    </location>
</feature>
<organism evidence="8 9">
    <name type="scientific">Eptatretus burgeri</name>
    <name type="common">Inshore hagfish</name>
    <dbReference type="NCBI Taxonomy" id="7764"/>
    <lineage>
        <taxon>Eukaryota</taxon>
        <taxon>Metazoa</taxon>
        <taxon>Chordata</taxon>
        <taxon>Craniata</taxon>
        <taxon>Vertebrata</taxon>
        <taxon>Cyclostomata</taxon>
        <taxon>Myxini</taxon>
        <taxon>Myxiniformes</taxon>
        <taxon>Myxinidae</taxon>
        <taxon>Eptatretinae</taxon>
        <taxon>Eptatretus</taxon>
    </lineage>
</organism>
<evidence type="ECO:0000259" key="7">
    <source>
        <dbReference type="PROSITE" id="PS50888"/>
    </source>
</evidence>
<dbReference type="AlphaFoldDB" id="A0A8C4QZK7"/>
<sequence length="145" mass="15834">MPHKGGGNNTNLMLFCVFIASPVHSTQGGHQNHSSGSGSEPLVCPPSPQLLRCRRSVTTASVARGATARRNERERNRVRLVNQGFAVLQEHVPDSGPTRRLSKVETLRAATQYISSLQRILAEHDAEVEISASDSSRPPNVMREL</sequence>
<reference evidence="8" key="2">
    <citation type="submission" date="2025-09" db="UniProtKB">
        <authorList>
            <consortium name="Ensembl"/>
        </authorList>
    </citation>
    <scope>IDENTIFICATION</scope>
</reference>
<proteinExistence type="predicted"/>
<dbReference type="GO" id="GO:0007399">
    <property type="term" value="P:nervous system development"/>
    <property type="evidence" value="ECO:0007669"/>
    <property type="project" value="UniProtKB-KW"/>
</dbReference>
<reference evidence="8" key="1">
    <citation type="submission" date="2025-08" db="UniProtKB">
        <authorList>
            <consortium name="Ensembl"/>
        </authorList>
    </citation>
    <scope>IDENTIFICATION</scope>
</reference>
<dbReference type="Proteomes" id="UP000694388">
    <property type="component" value="Unplaced"/>
</dbReference>
<dbReference type="Pfam" id="PF00010">
    <property type="entry name" value="HLH"/>
    <property type="match status" value="1"/>
</dbReference>
<evidence type="ECO:0000313" key="8">
    <source>
        <dbReference type="Ensembl" id="ENSEBUP00000021573.1"/>
    </source>
</evidence>
<evidence type="ECO:0000256" key="6">
    <source>
        <dbReference type="SAM" id="SignalP"/>
    </source>
</evidence>
<dbReference type="GO" id="GO:0000977">
    <property type="term" value="F:RNA polymerase II transcription regulatory region sequence-specific DNA binding"/>
    <property type="evidence" value="ECO:0007669"/>
    <property type="project" value="TreeGrafter"/>
</dbReference>
<keyword evidence="9" id="KW-1185">Reference proteome</keyword>
<dbReference type="PANTHER" id="PTHR23349">
    <property type="entry name" value="BASIC HELIX-LOOP-HELIX TRANSCRIPTION FACTOR, TWIST"/>
    <property type="match status" value="1"/>
</dbReference>
<dbReference type="FunFam" id="4.10.280.10:FF:000029">
    <property type="entry name" value="Achaete-scute family bHLH transcription factor 1"/>
    <property type="match status" value="1"/>
</dbReference>
<dbReference type="Gene3D" id="4.10.280.10">
    <property type="entry name" value="Helix-loop-helix DNA-binding domain"/>
    <property type="match status" value="1"/>
</dbReference>
<dbReference type="Ensembl" id="ENSEBUT00000022149.1">
    <property type="protein sequence ID" value="ENSEBUP00000021573.1"/>
    <property type="gene ID" value="ENSEBUG00000013317.1"/>
</dbReference>
<dbReference type="PROSITE" id="PS50888">
    <property type="entry name" value="BHLH"/>
    <property type="match status" value="1"/>
</dbReference>
<accession>A0A8C4QZK7</accession>
<keyword evidence="2" id="KW-0524">Neurogenesis</keyword>
<dbReference type="InterPro" id="IPR011598">
    <property type="entry name" value="bHLH_dom"/>
</dbReference>
<feature type="signal peptide" evidence="6">
    <location>
        <begin position="1"/>
        <end position="28"/>
    </location>
</feature>
<protein>
    <submittedName>
        <fullName evidence="8">Achaete-scute family bHLH transcription factor 2</fullName>
    </submittedName>
</protein>